<proteinExistence type="predicted"/>
<feature type="transmembrane region" description="Helical" evidence="1">
    <location>
        <begin position="436"/>
        <end position="453"/>
    </location>
</feature>
<evidence type="ECO:0000313" key="2">
    <source>
        <dbReference type="EMBL" id="RWX51183.1"/>
    </source>
</evidence>
<dbReference type="Proteomes" id="UP000288892">
    <property type="component" value="Unassembled WGS sequence"/>
</dbReference>
<feature type="transmembrane region" description="Helical" evidence="1">
    <location>
        <begin position="40"/>
        <end position="57"/>
    </location>
</feature>
<protein>
    <recommendedName>
        <fullName evidence="4">Dolichyl-phosphate-mannose-protein mannosyltransferase</fullName>
    </recommendedName>
</protein>
<keyword evidence="1" id="KW-0812">Transmembrane</keyword>
<accession>A0A444JDN0</accession>
<keyword evidence="1" id="KW-0472">Membrane</keyword>
<name>A0A444JDN0_9BACT</name>
<reference evidence="2 3" key="1">
    <citation type="submission" date="2017-01" db="EMBL/GenBank/DDBJ databases">
        <title>The cable genome- insights into the physiology and evolution of filamentous bacteria capable of sulfide oxidation via long distance electron transfer.</title>
        <authorList>
            <person name="Schreiber L."/>
            <person name="Bjerg J.T."/>
            <person name="Boggild A."/>
            <person name="Van De Vossenberg J."/>
            <person name="Meysman F."/>
            <person name="Nielsen L.P."/>
            <person name="Schramm A."/>
            <person name="Kjeldsen K.U."/>
        </authorList>
    </citation>
    <scope>NUCLEOTIDE SEQUENCE [LARGE SCALE GENOMIC DNA]</scope>
    <source>
        <strain evidence="2">A5</strain>
    </source>
</reference>
<sequence length="742" mass="85379">MKLRPIPVQGALAPALATFIAFETIFLNILSLFSLVNREYILAVHISLLLLWAMWLLRTDTSFFIRVIHRLLSVLRFLRSQTAVIILAPIFILLFYQASLYPPNTWDSMTYHMGRVAHWIQFQSVEYFPTNINRQNEMGPGAEYLILFLQLLTRGDLLANFVQLFSFFILIPSFFYLLKTYRVPKKLTAPILLLTLTTPMLLFQAVTTQNDLVCSVMTLAIIITSNRLLNGEARNIRLKDYSLLGICIASGFLVKPTALIAASPFILFGVLIQGINLTTSRQIKKNLIGALILVTVIALVAGPDIWRKVRYSHSHVEVYPLLSSWNAERLRNPLTITGQHLSWPELTQKALQRIGYTKDLGYSTNVFHPHQDFIGNPVQLIIIAFLTLLTLLSFPLVLLKAKKRMALFCVSVSPLVSWILFGFIVKNQPWISRLQLPIFLLLPCSCILLSQLLKYNKKWLQLFRVILSSAAIFSLMFSFTALARNKSRSLQLSNFFQGIASREDGYYTSQILKEEHNLIIETAKKLQCRQVGLLSFGDTCDYPLTWRLMKLGTEVRHIKSQFEDEWSCIMYQAEDRPIPLTGLRWLQVQNSRIWYRNLEYEFNRDKKDNKRHEEKLKLSKVTGRHEINVSQNSNGISLQVTGEDPYLLLPNFVRTDHESAVLRLTITSISKSVIQLFYMIDDEKRYSQQHSIIKNIQPGKHELYFFLPVNRIKERLRLDFGVSGEGYTLHAAELRSINIQAD</sequence>
<feature type="transmembrane region" description="Helical" evidence="1">
    <location>
        <begin position="459"/>
        <end position="483"/>
    </location>
</feature>
<keyword evidence="3" id="KW-1185">Reference proteome</keyword>
<feature type="transmembrane region" description="Helical" evidence="1">
    <location>
        <begin position="380"/>
        <end position="399"/>
    </location>
</feature>
<feature type="transmembrane region" description="Helical" evidence="1">
    <location>
        <begin position="287"/>
        <end position="306"/>
    </location>
</feature>
<feature type="transmembrane region" description="Helical" evidence="1">
    <location>
        <begin position="405"/>
        <end position="424"/>
    </location>
</feature>
<feature type="transmembrane region" description="Helical" evidence="1">
    <location>
        <begin position="187"/>
        <end position="206"/>
    </location>
</feature>
<dbReference type="AlphaFoldDB" id="A0A444JDN0"/>
<evidence type="ECO:0000313" key="3">
    <source>
        <dbReference type="Proteomes" id="UP000288892"/>
    </source>
</evidence>
<evidence type="ECO:0008006" key="4">
    <source>
        <dbReference type="Google" id="ProtNLM"/>
    </source>
</evidence>
<keyword evidence="1" id="KW-1133">Transmembrane helix</keyword>
<comment type="caution">
    <text evidence="2">The sequence shown here is derived from an EMBL/GenBank/DDBJ whole genome shotgun (WGS) entry which is preliminary data.</text>
</comment>
<dbReference type="EMBL" id="MTKS01000191">
    <property type="protein sequence ID" value="RWX51183.1"/>
    <property type="molecule type" value="Genomic_DNA"/>
</dbReference>
<feature type="transmembrane region" description="Helical" evidence="1">
    <location>
        <begin position="12"/>
        <end position="34"/>
    </location>
</feature>
<feature type="transmembrane region" description="Helical" evidence="1">
    <location>
        <begin position="157"/>
        <end position="178"/>
    </location>
</feature>
<gene>
    <name evidence="2" type="ORF">VU01_11913</name>
</gene>
<feature type="transmembrane region" description="Helical" evidence="1">
    <location>
        <begin position="77"/>
        <end position="96"/>
    </location>
</feature>
<organism evidence="2 3">
    <name type="scientific">Candidatus Electrothrix marina</name>
    <dbReference type="NCBI Taxonomy" id="1859130"/>
    <lineage>
        <taxon>Bacteria</taxon>
        <taxon>Pseudomonadati</taxon>
        <taxon>Thermodesulfobacteriota</taxon>
        <taxon>Desulfobulbia</taxon>
        <taxon>Desulfobulbales</taxon>
        <taxon>Desulfobulbaceae</taxon>
        <taxon>Candidatus Electrothrix</taxon>
    </lineage>
</organism>
<evidence type="ECO:0000256" key="1">
    <source>
        <dbReference type="SAM" id="Phobius"/>
    </source>
</evidence>